<accession>A0A2U3IEB6</accession>
<evidence type="ECO:0008006" key="3">
    <source>
        <dbReference type="Google" id="ProtNLM"/>
    </source>
</evidence>
<sequence>MSLLARLEGVRQVAPGRWRAMCPAHAGHRPALAISECADGTVLMHCFGGCGVAEIAAALEMNLADLFPKDWRDDGDAPDMHRVRRMKHAFIPAQMLPALSIDLLEVAIIIGAILRRGSVTESEYARLLRSLARILDAEKYCHD</sequence>
<dbReference type="AlphaFoldDB" id="A0A2U3IEB6"/>
<dbReference type="EMBL" id="OGTP01000032">
    <property type="protein sequence ID" value="SPB18544.1"/>
    <property type="molecule type" value="Genomic_DNA"/>
</dbReference>
<reference evidence="2" key="1">
    <citation type="submission" date="2018-01" db="EMBL/GenBank/DDBJ databases">
        <authorList>
            <person name="Peeters C."/>
        </authorList>
    </citation>
    <scope>NUCLEOTIDE SEQUENCE [LARGE SCALE GENOMIC DNA]</scope>
</reference>
<organism evidence="1 2">
    <name type="scientific">Caballeronia novacaledonica</name>
    <dbReference type="NCBI Taxonomy" id="1544861"/>
    <lineage>
        <taxon>Bacteria</taxon>
        <taxon>Pseudomonadati</taxon>
        <taxon>Pseudomonadota</taxon>
        <taxon>Betaproteobacteria</taxon>
        <taxon>Burkholderiales</taxon>
        <taxon>Burkholderiaceae</taxon>
        <taxon>Caballeronia</taxon>
    </lineage>
</organism>
<keyword evidence="2" id="KW-1185">Reference proteome</keyword>
<gene>
    <name evidence="1" type="ORF">NOV72_05744</name>
</gene>
<evidence type="ECO:0000313" key="1">
    <source>
        <dbReference type="EMBL" id="SPB18544.1"/>
    </source>
</evidence>
<evidence type="ECO:0000313" key="2">
    <source>
        <dbReference type="Proteomes" id="UP000238169"/>
    </source>
</evidence>
<proteinExistence type="predicted"/>
<dbReference type="Proteomes" id="UP000238169">
    <property type="component" value="Unassembled WGS sequence"/>
</dbReference>
<name>A0A2U3IEB6_9BURK</name>
<protein>
    <recommendedName>
        <fullName evidence="3">DNA primase</fullName>
    </recommendedName>
</protein>